<feature type="compositionally biased region" description="Basic and acidic residues" evidence="1">
    <location>
        <begin position="93"/>
        <end position="113"/>
    </location>
</feature>
<evidence type="ECO:0000256" key="1">
    <source>
        <dbReference type="SAM" id="MobiDB-lite"/>
    </source>
</evidence>
<keyword evidence="4" id="KW-1185">Reference proteome</keyword>
<feature type="chain" id="PRO_5046134703" evidence="2">
    <location>
        <begin position="23"/>
        <end position="113"/>
    </location>
</feature>
<dbReference type="EMBL" id="CP139965">
    <property type="protein sequence ID" value="WQD76929.1"/>
    <property type="molecule type" value="Genomic_DNA"/>
</dbReference>
<protein>
    <submittedName>
        <fullName evidence="3">Uncharacterized protein</fullName>
    </submittedName>
</protein>
<sequence>MKKTKLLAFTVALAAISPFAHADLSEDAHALKQDVKTAGKDTGHAIAHGAKEAGHDIASGAKVVGHGVASGAKVVGHGVASGARAVGHGIADTSRKGYEATRRAVKGDDKPAQ</sequence>
<proteinExistence type="predicted"/>
<reference evidence="3 4" key="1">
    <citation type="submission" date="2023-12" db="EMBL/GenBank/DDBJ databases">
        <title>Genome sequencing and assembly of bacterial species from a model synthetic community.</title>
        <authorList>
            <person name="Hogle S.L."/>
        </authorList>
    </citation>
    <scope>NUCLEOTIDE SEQUENCE [LARGE SCALE GENOMIC DNA]</scope>
    <source>
        <strain evidence="3 4">HAMBI 2494</strain>
    </source>
</reference>
<evidence type="ECO:0000313" key="4">
    <source>
        <dbReference type="Proteomes" id="UP001325479"/>
    </source>
</evidence>
<dbReference type="RefSeq" id="WP_114808969.1">
    <property type="nucleotide sequence ID" value="NZ_CP139965.1"/>
</dbReference>
<dbReference type="Proteomes" id="UP001325479">
    <property type="component" value="Chromosome"/>
</dbReference>
<evidence type="ECO:0000256" key="2">
    <source>
        <dbReference type="SAM" id="SignalP"/>
    </source>
</evidence>
<keyword evidence="2" id="KW-0732">Signal</keyword>
<accession>A0ABZ0WHU3</accession>
<evidence type="ECO:0000313" key="3">
    <source>
        <dbReference type="EMBL" id="WQD76929.1"/>
    </source>
</evidence>
<name>A0ABZ0WHU3_9BURK</name>
<gene>
    <name evidence="3" type="ORF">U0042_23055</name>
</gene>
<feature type="signal peptide" evidence="2">
    <location>
        <begin position="1"/>
        <end position="22"/>
    </location>
</feature>
<organism evidence="3 4">
    <name type="scientific">Paraburkholderia kururiensis</name>
    <dbReference type="NCBI Taxonomy" id="984307"/>
    <lineage>
        <taxon>Bacteria</taxon>
        <taxon>Pseudomonadati</taxon>
        <taxon>Pseudomonadota</taxon>
        <taxon>Betaproteobacteria</taxon>
        <taxon>Burkholderiales</taxon>
        <taxon>Burkholderiaceae</taxon>
        <taxon>Paraburkholderia</taxon>
    </lineage>
</organism>
<feature type="region of interest" description="Disordered" evidence="1">
    <location>
        <begin position="90"/>
        <end position="113"/>
    </location>
</feature>